<dbReference type="InterPro" id="IPR015942">
    <property type="entry name" value="Asp/Glu/hydantoin_racemase"/>
</dbReference>
<protein>
    <submittedName>
        <fullName evidence="3">Aspartate racemase</fullName>
    </submittedName>
</protein>
<keyword evidence="2" id="KW-0413">Isomerase</keyword>
<dbReference type="PANTHER" id="PTHR21198">
    <property type="entry name" value="GLUTAMATE RACEMASE"/>
    <property type="match status" value="1"/>
</dbReference>
<evidence type="ECO:0000256" key="1">
    <source>
        <dbReference type="ARBA" id="ARBA00007847"/>
    </source>
</evidence>
<reference evidence="3 4" key="1">
    <citation type="submission" date="2016-10" db="EMBL/GenBank/DDBJ databases">
        <authorList>
            <person name="de Groot N.N."/>
        </authorList>
    </citation>
    <scope>NUCLEOTIDE SEQUENCE [LARGE SCALE GENOMIC DNA]</scope>
    <source>
        <strain evidence="3 4">DSM 21633</strain>
    </source>
</reference>
<dbReference type="InterPro" id="IPR001920">
    <property type="entry name" value="Asp/Glu_race"/>
</dbReference>
<dbReference type="Pfam" id="PF01177">
    <property type="entry name" value="Asp_Glu_race"/>
    <property type="match status" value="1"/>
</dbReference>
<sequence length="230" mass="25801">MKTIGIIGGMSWESSATYYHLINEKINQELGGLHSAQCILYSVDFADIEAYQANGEWWKAGDTLWYAARSLELAGADFIILATNTMHKVVTIIEERITVPILHIADATTNAIKQKNIQKVGLLGTKYTMEQTFYKERLEEQGLEVIVPNDAQRDKVNEIIFEELVLGNIKQASKDYYLNVIQDLRDQGAEGIILGCTEIGLLIKHSDVSLPVFDTTEIHAEEAVREALEE</sequence>
<evidence type="ECO:0000313" key="4">
    <source>
        <dbReference type="Proteomes" id="UP000199427"/>
    </source>
</evidence>
<dbReference type="PANTHER" id="PTHR21198:SF7">
    <property type="entry name" value="ASPARTATE-GLUTAMATE RACEMASE FAMILY"/>
    <property type="match status" value="1"/>
</dbReference>
<dbReference type="STRING" id="571933.SAMN05216362_14310"/>
<dbReference type="SUPFAM" id="SSF53681">
    <property type="entry name" value="Aspartate/glutamate racemase"/>
    <property type="match status" value="2"/>
</dbReference>
<organism evidence="3 4">
    <name type="scientific">Piscibacillus halophilus</name>
    <dbReference type="NCBI Taxonomy" id="571933"/>
    <lineage>
        <taxon>Bacteria</taxon>
        <taxon>Bacillati</taxon>
        <taxon>Bacillota</taxon>
        <taxon>Bacilli</taxon>
        <taxon>Bacillales</taxon>
        <taxon>Bacillaceae</taxon>
        <taxon>Piscibacillus</taxon>
    </lineage>
</organism>
<accession>A0A1H9L1X4</accession>
<keyword evidence="4" id="KW-1185">Reference proteome</keyword>
<dbReference type="AlphaFoldDB" id="A0A1H9L1X4"/>
<name>A0A1H9L1X4_9BACI</name>
<evidence type="ECO:0000256" key="2">
    <source>
        <dbReference type="ARBA" id="ARBA00023235"/>
    </source>
</evidence>
<comment type="similarity">
    <text evidence="1">Belongs to the aspartate/glutamate racemases family.</text>
</comment>
<proteinExistence type="inferred from homology"/>
<dbReference type="Gene3D" id="3.40.50.1860">
    <property type="match status" value="2"/>
</dbReference>
<gene>
    <name evidence="3" type="ORF">SAMN05216362_14310</name>
</gene>
<dbReference type="InterPro" id="IPR033134">
    <property type="entry name" value="Asp/Glu_racemase_AS_2"/>
</dbReference>
<dbReference type="GO" id="GO:0047661">
    <property type="term" value="F:amino-acid racemase activity"/>
    <property type="evidence" value="ECO:0007669"/>
    <property type="project" value="InterPro"/>
</dbReference>
<evidence type="ECO:0000313" key="3">
    <source>
        <dbReference type="EMBL" id="SER05390.1"/>
    </source>
</evidence>
<dbReference type="InterPro" id="IPR004380">
    <property type="entry name" value="Asp_race"/>
</dbReference>
<dbReference type="EMBL" id="FOES01000043">
    <property type="protein sequence ID" value="SER05390.1"/>
    <property type="molecule type" value="Genomic_DNA"/>
</dbReference>
<dbReference type="Proteomes" id="UP000199427">
    <property type="component" value="Unassembled WGS sequence"/>
</dbReference>
<dbReference type="RefSeq" id="WP_091775413.1">
    <property type="nucleotide sequence ID" value="NZ_FOES01000043.1"/>
</dbReference>
<dbReference type="OrthoDB" id="9803739at2"/>
<dbReference type="NCBIfam" id="TIGR00035">
    <property type="entry name" value="asp_race"/>
    <property type="match status" value="1"/>
</dbReference>
<dbReference type="PROSITE" id="PS00924">
    <property type="entry name" value="ASP_GLU_RACEMASE_2"/>
    <property type="match status" value="1"/>
</dbReference>